<name>A0AAV5IWK4_9ROSI</name>
<dbReference type="EMBL" id="BPVZ01000019">
    <property type="protein sequence ID" value="GKV02638.1"/>
    <property type="molecule type" value="Genomic_DNA"/>
</dbReference>
<evidence type="ECO:0000313" key="1">
    <source>
        <dbReference type="EMBL" id="GKV02638.1"/>
    </source>
</evidence>
<protein>
    <submittedName>
        <fullName evidence="1">Uncharacterized protein</fullName>
    </submittedName>
</protein>
<sequence>MNWIVKHELDKFRALCIRGTCSQVHGVCRVPGFGFWCMTCGIIIRDSMNLTSIEHSAFSHEILGHLRFSTLTSFHQSKILVLCHSVSSLRNHSWTDVFWAINILFENLRAQLECK</sequence>
<comment type="caution">
    <text evidence="1">The sequence shown here is derived from an EMBL/GenBank/DDBJ whole genome shotgun (WGS) entry which is preliminary data.</text>
</comment>
<organism evidence="1 2">
    <name type="scientific">Rubroshorea leprosula</name>
    <dbReference type="NCBI Taxonomy" id="152421"/>
    <lineage>
        <taxon>Eukaryota</taxon>
        <taxon>Viridiplantae</taxon>
        <taxon>Streptophyta</taxon>
        <taxon>Embryophyta</taxon>
        <taxon>Tracheophyta</taxon>
        <taxon>Spermatophyta</taxon>
        <taxon>Magnoliopsida</taxon>
        <taxon>eudicotyledons</taxon>
        <taxon>Gunneridae</taxon>
        <taxon>Pentapetalae</taxon>
        <taxon>rosids</taxon>
        <taxon>malvids</taxon>
        <taxon>Malvales</taxon>
        <taxon>Dipterocarpaceae</taxon>
        <taxon>Rubroshorea</taxon>
    </lineage>
</organism>
<dbReference type="Proteomes" id="UP001054252">
    <property type="component" value="Unassembled WGS sequence"/>
</dbReference>
<reference evidence="1 2" key="1">
    <citation type="journal article" date="2021" name="Commun. Biol.">
        <title>The genome of Shorea leprosula (Dipterocarpaceae) highlights the ecological relevance of drought in aseasonal tropical rainforests.</title>
        <authorList>
            <person name="Ng K.K.S."/>
            <person name="Kobayashi M.J."/>
            <person name="Fawcett J.A."/>
            <person name="Hatakeyama M."/>
            <person name="Paape T."/>
            <person name="Ng C.H."/>
            <person name="Ang C.C."/>
            <person name="Tnah L.H."/>
            <person name="Lee C.T."/>
            <person name="Nishiyama T."/>
            <person name="Sese J."/>
            <person name="O'Brien M.J."/>
            <person name="Copetti D."/>
            <person name="Mohd Noor M.I."/>
            <person name="Ong R.C."/>
            <person name="Putra M."/>
            <person name="Sireger I.Z."/>
            <person name="Indrioko S."/>
            <person name="Kosugi Y."/>
            <person name="Izuno A."/>
            <person name="Isagi Y."/>
            <person name="Lee S.L."/>
            <person name="Shimizu K.K."/>
        </authorList>
    </citation>
    <scope>NUCLEOTIDE SEQUENCE [LARGE SCALE GENOMIC DNA]</scope>
    <source>
        <strain evidence="1">214</strain>
    </source>
</reference>
<proteinExistence type="predicted"/>
<dbReference type="AlphaFoldDB" id="A0AAV5IWK4"/>
<accession>A0AAV5IWK4</accession>
<keyword evidence="2" id="KW-1185">Reference proteome</keyword>
<gene>
    <name evidence="1" type="ORF">SLEP1_g15044</name>
</gene>
<evidence type="ECO:0000313" key="2">
    <source>
        <dbReference type="Proteomes" id="UP001054252"/>
    </source>
</evidence>